<sequence length="1764" mass="208649">MVKESIMETLSIIYNKKHYNNLVFKSFLIIHKRRRLNEMLNDAEMYGMKEILKNWRLYVITLNKLRENEIKAKIFYESLLYSKYFKLFNQILYRRNIKFFHIMKMIKIIEKNIINNIIKPWNDIIKNYKRLQLCKIHITNNYQIYLKNKIMNEIYKVYNRRIGIYLFDLFILKYYKSIFLESFTNFYYNSLQKEEQLYKNIRIMKINKFFEIWKFNSHYKISIHFYQYKLKSNTFQFIKNYKNIRIKLKKLNILIRKNMEKNLLEKYLNKLLEENKKKLLKKFLLNNFIKIIESIIKKFIFQIMYKNYKINLNEEMNNNLSKLHYENKLKLKIYYKLLENMKIKLKKRNLLTLAIINYKRYLLSKYFNNFIEKYLNKQIFYEKLLFQFNNFKNLLIKRFYFKLLQENIKKIIQLNFCNEILMKNYEEYLKKSIIKRMKFIIEININRKNLLIQQIYNFIFNPVTGSGTTATNSTKDISSTIGPSTVTPGKRANFTAMECTMGKGANKDIVDTINTEDIIGNNIKVAPFGAVGEGVGEVAPFGVGGKDTIGTVETGTVGSSTVMEEKIKLIYRNIKILIKPLKSELMVFILYILVLKTRLNKFYNFYYNFSDHELINSLFNYLNNNINFINNNFKNLENLENNLKNLENNLKNLENNLENLENNFNNLNLNNLINNFKKNNKILLYQLTFSFISNQFFIPIQFFYFLQYIFLIILFPVTVSPVTVLGQADCTTNSTVVPGTKDISSKVISSRGPSTVTEENSTTHFAALGKGANFTAMECTSGKGANSTFMECTTGNMATNTIKDIKGVISGVNTSKEGPFGFGANTNEGPFGFGANTKEVPFRAVVGPSTVTEENSTINFAAPGKGANFTAMECTIRDIIDINDNNIEGIENLLNINNIKINHYNTNFIDGIDGIDGISEGIEDINGINSISDGITEGTEDINEVMEYIENIYDNECINLIYNIYNTNFTNSTKDSKDIGTIGASTVTEGKRANSTLMECTSGKRANSTLMECTSGKRANSTLMECTSGKRANSTLMECTPGKGASFTAMECTTNNPLYTTNSIKKMEYEILMKIPIWRLLRYKYLIKKRKCIYNYWYKLIKKNNLDENFLENFNIIINLIKKNYIIIYWYKLLLTQRENKKLLLEEKIKLEQQEKIKILENNKKFYHIINNLLKKYLSKYYIIIYYNYLINKNIEMKYIIKWNWNYMKKYEINYIYIINLKKLIRNWNIYTKNNIEIKLISKEFNRINILYKSFKIWYNFTSILNKKHEENFLKIKFIINFNNKNFYLKIWYQNFKLNCIGRKKLLKYFLKWNNFIKYKLKLYQQFDIINFNMKKNLLMKYYKIWYENYEKLLIEENNFIIINNKINNNLIKKYYKIFNNYIKKQIILKNIYKKIYEENNLRRKNKIFIIFKFLFSINKLEILLNNLIKNYYKIFYENFLNEIIWIKKLQNYKFLYKLIHYQFLAPNKVLDPNSIVDGSTIVDPNSTVDGNTIVDPNSINVNSIVLGIRILNKNAYYNLRYKLLRNNCLNKLILNYFHVWKSLCNKSFFYYQIKFVYFYPVTGSGTTGEVTNSTTSSFTNSNIKSIKSITTIDSIVPYTLNEDTGKGANFTAMECTSEKNINEIAVVTNFGESSTFIEDTVEITKTPSGRIGSVGPSTVTEVTEELINIRIKYIMKWCIEIMKYWKIQSGVINFDEEILKEIYIFIRTNRVIEALRALQENCLIINLLKVCKTRVEDFIYHKNYKLKYKIFNHLKQLENLNSI</sequence>
<dbReference type="EMBL" id="CR940352">
    <property type="protein sequence ID" value="CAI75705.1"/>
    <property type="molecule type" value="Genomic_DNA"/>
</dbReference>
<protein>
    <submittedName>
        <fullName evidence="3">Uncharacterized protein</fullName>
    </submittedName>
</protein>
<name>Q4UBU6_THEAN</name>
<proteinExistence type="predicted"/>
<keyword evidence="1" id="KW-0175">Coiled coil</keyword>
<evidence type="ECO:0000256" key="1">
    <source>
        <dbReference type="SAM" id="Coils"/>
    </source>
</evidence>
<evidence type="ECO:0000313" key="4">
    <source>
        <dbReference type="Proteomes" id="UP000001950"/>
    </source>
</evidence>
<dbReference type="GeneID" id="3865298"/>
<dbReference type="OrthoDB" id="365331at2759"/>
<keyword evidence="4" id="KW-1185">Reference proteome</keyword>
<keyword evidence="2" id="KW-0812">Transmembrane</keyword>
<dbReference type="STRING" id="5874.Q4UBU6"/>
<dbReference type="Proteomes" id="UP000001950">
    <property type="component" value="Chromosome 3"/>
</dbReference>
<keyword evidence="2" id="KW-1133">Transmembrane helix</keyword>
<evidence type="ECO:0000256" key="2">
    <source>
        <dbReference type="SAM" id="Phobius"/>
    </source>
</evidence>
<dbReference type="KEGG" id="tan:TA04815"/>
<dbReference type="RefSeq" id="XP_955181.1">
    <property type="nucleotide sequence ID" value="XM_950088.1"/>
</dbReference>
<dbReference type="eggNOG" id="ENOG502T3UR">
    <property type="taxonomic scope" value="Eukaryota"/>
</dbReference>
<reference evidence="3 4" key="1">
    <citation type="journal article" date="2005" name="Science">
        <title>Genome of the host-cell transforming parasite Theileria annulata compared with T. parva.</title>
        <authorList>
            <person name="Pain A."/>
            <person name="Renauld H."/>
            <person name="Berriman M."/>
            <person name="Murphy L."/>
            <person name="Yeats C.A."/>
            <person name="Weir W."/>
            <person name="Kerhornou A."/>
            <person name="Aslett M."/>
            <person name="Bishop R."/>
            <person name="Bouchier C."/>
            <person name="Cochet M."/>
            <person name="Coulson R.M.R."/>
            <person name="Cronin A."/>
            <person name="de Villiers E.P."/>
            <person name="Fraser A."/>
            <person name="Fosker N."/>
            <person name="Gardner M."/>
            <person name="Goble A."/>
            <person name="Griffiths-Jones S."/>
            <person name="Harris D.E."/>
            <person name="Katzer F."/>
            <person name="Larke N."/>
            <person name="Lord A."/>
            <person name="Maser P."/>
            <person name="McKellar S."/>
            <person name="Mooney P."/>
            <person name="Morton F."/>
            <person name="Nene V."/>
            <person name="O'Neil S."/>
            <person name="Price C."/>
            <person name="Quail M.A."/>
            <person name="Rabbinowitsch E."/>
            <person name="Rawlings N.D."/>
            <person name="Rutter S."/>
            <person name="Saunders D."/>
            <person name="Seeger K."/>
            <person name="Shah T."/>
            <person name="Squares R."/>
            <person name="Squares S."/>
            <person name="Tivey A."/>
            <person name="Walker A.R."/>
            <person name="Woodward J."/>
            <person name="Dobbelaere D.A.E."/>
            <person name="Langsley G."/>
            <person name="Rajandream M.A."/>
            <person name="McKeever D."/>
            <person name="Shiels B."/>
            <person name="Tait A."/>
            <person name="Barrell B.G."/>
            <person name="Hall N."/>
        </authorList>
    </citation>
    <scope>NUCLEOTIDE SEQUENCE [LARGE SCALE GENOMIC DNA]</scope>
    <source>
        <strain evidence="4">Ankara</strain>
    </source>
</reference>
<feature type="transmembrane region" description="Helical" evidence="2">
    <location>
        <begin position="576"/>
        <end position="595"/>
    </location>
</feature>
<keyword evidence="2" id="KW-0472">Membrane</keyword>
<organism evidence="3 4">
    <name type="scientific">Theileria annulata</name>
    <dbReference type="NCBI Taxonomy" id="5874"/>
    <lineage>
        <taxon>Eukaryota</taxon>
        <taxon>Sar</taxon>
        <taxon>Alveolata</taxon>
        <taxon>Apicomplexa</taxon>
        <taxon>Aconoidasida</taxon>
        <taxon>Piroplasmida</taxon>
        <taxon>Theileriidae</taxon>
        <taxon>Theileria</taxon>
    </lineage>
</organism>
<dbReference type="InParanoid" id="Q4UBU6"/>
<evidence type="ECO:0000313" key="3">
    <source>
        <dbReference type="EMBL" id="CAI75705.1"/>
    </source>
</evidence>
<feature type="coiled-coil region" evidence="1">
    <location>
        <begin position="626"/>
        <end position="670"/>
    </location>
</feature>
<accession>Q4UBU6</accession>
<dbReference type="VEuPathDB" id="PiroplasmaDB:TA04815"/>
<gene>
    <name evidence="3" type="ORF">TA04815</name>
</gene>